<dbReference type="PANTHER" id="PTHR33048:SF167">
    <property type="entry name" value="INTEGRAL MEMBRANE PROTEIN"/>
    <property type="match status" value="1"/>
</dbReference>
<feature type="transmembrane region" description="Helical" evidence="6">
    <location>
        <begin position="145"/>
        <end position="167"/>
    </location>
</feature>
<evidence type="ECO:0000313" key="8">
    <source>
        <dbReference type="EMBL" id="KAK3358804.1"/>
    </source>
</evidence>
<feature type="domain" description="Rhodopsin" evidence="7">
    <location>
        <begin position="49"/>
        <end position="289"/>
    </location>
</feature>
<feature type="transmembrane region" description="Helical" evidence="6">
    <location>
        <begin position="187"/>
        <end position="211"/>
    </location>
</feature>
<accession>A0AAJ0MH15</accession>
<feature type="transmembrane region" description="Helical" evidence="6">
    <location>
        <begin position="32"/>
        <end position="53"/>
    </location>
</feature>
<keyword evidence="4 6" id="KW-0472">Membrane</keyword>
<organism evidence="8 9">
    <name type="scientific">Lasiosphaeria hispida</name>
    <dbReference type="NCBI Taxonomy" id="260671"/>
    <lineage>
        <taxon>Eukaryota</taxon>
        <taxon>Fungi</taxon>
        <taxon>Dikarya</taxon>
        <taxon>Ascomycota</taxon>
        <taxon>Pezizomycotina</taxon>
        <taxon>Sordariomycetes</taxon>
        <taxon>Sordariomycetidae</taxon>
        <taxon>Sordariales</taxon>
        <taxon>Lasiosphaeriaceae</taxon>
        <taxon>Lasiosphaeria</taxon>
    </lineage>
</organism>
<dbReference type="Pfam" id="PF20684">
    <property type="entry name" value="Fung_rhodopsin"/>
    <property type="match status" value="1"/>
</dbReference>
<evidence type="ECO:0000256" key="2">
    <source>
        <dbReference type="ARBA" id="ARBA00022692"/>
    </source>
</evidence>
<sequence>MESTEQNMTIRNATAPVVIDPVRAAESNTAQLLSVLTVFHIVALIFVSLRIYVRVFVIKTSGKDDVCMVLAALCAMGGWVIFLYQSQYGLGKHVETIAPPDMVVLLHTSFWQSIITASCALCLLKLSIGFNLLRLSMSRWYSWSVWATMILVVGYSFMGAMTFFLHCTPMQGHWDVSLAPTCYSTKLYITFALINTSFNITTDVLFASFPIPIIWSLQLKRRVRLYLVGILSLGYFAVATGVVKAVYQIAFSNEPDKTFGYSIQLWGFLQLNIGIIAACAATLKPLVNRVLSLGSTHNNNNNNNNNNNMDNQYVYTADERGMMRRRQLGGGTAAATSGTESEGEGSILIELGRTRASAAGVYLGLAPGSAMDTPSSVTSFYKEGESGDEESGDEEPAVDLVPVVDGWPRQPPRVAAVGDRGFERTTKFRENVR</sequence>
<evidence type="ECO:0000256" key="5">
    <source>
        <dbReference type="ARBA" id="ARBA00038359"/>
    </source>
</evidence>
<comment type="subcellular location">
    <subcellularLocation>
        <location evidence="1">Membrane</location>
        <topology evidence="1">Multi-pass membrane protein</topology>
    </subcellularLocation>
</comment>
<dbReference type="EMBL" id="JAUIQD010000002">
    <property type="protein sequence ID" value="KAK3358804.1"/>
    <property type="molecule type" value="Genomic_DNA"/>
</dbReference>
<protein>
    <recommendedName>
        <fullName evidence="7">Rhodopsin domain-containing protein</fullName>
    </recommendedName>
</protein>
<proteinExistence type="inferred from homology"/>
<evidence type="ECO:0000313" key="9">
    <source>
        <dbReference type="Proteomes" id="UP001275084"/>
    </source>
</evidence>
<dbReference type="AlphaFoldDB" id="A0AAJ0MH15"/>
<comment type="caution">
    <text evidence="8">The sequence shown here is derived from an EMBL/GenBank/DDBJ whole genome shotgun (WGS) entry which is preliminary data.</text>
</comment>
<evidence type="ECO:0000256" key="4">
    <source>
        <dbReference type="ARBA" id="ARBA00023136"/>
    </source>
</evidence>
<dbReference type="GO" id="GO:0016020">
    <property type="term" value="C:membrane"/>
    <property type="evidence" value="ECO:0007669"/>
    <property type="project" value="UniProtKB-SubCell"/>
</dbReference>
<feature type="transmembrane region" description="Helical" evidence="6">
    <location>
        <begin position="223"/>
        <end position="243"/>
    </location>
</feature>
<dbReference type="Proteomes" id="UP001275084">
    <property type="component" value="Unassembled WGS sequence"/>
</dbReference>
<gene>
    <name evidence="8" type="ORF">B0T25DRAFT_620651</name>
</gene>
<keyword evidence="3 6" id="KW-1133">Transmembrane helix</keyword>
<feature type="transmembrane region" description="Helical" evidence="6">
    <location>
        <begin position="263"/>
        <end position="283"/>
    </location>
</feature>
<dbReference type="InterPro" id="IPR052337">
    <property type="entry name" value="SAT4-like"/>
</dbReference>
<dbReference type="InterPro" id="IPR049326">
    <property type="entry name" value="Rhodopsin_dom_fungi"/>
</dbReference>
<keyword evidence="9" id="KW-1185">Reference proteome</keyword>
<reference evidence="8" key="1">
    <citation type="journal article" date="2023" name="Mol. Phylogenet. Evol.">
        <title>Genome-scale phylogeny and comparative genomics of the fungal order Sordariales.</title>
        <authorList>
            <person name="Hensen N."/>
            <person name="Bonometti L."/>
            <person name="Westerberg I."/>
            <person name="Brannstrom I.O."/>
            <person name="Guillou S."/>
            <person name="Cros-Aarteil S."/>
            <person name="Calhoun S."/>
            <person name="Haridas S."/>
            <person name="Kuo A."/>
            <person name="Mondo S."/>
            <person name="Pangilinan J."/>
            <person name="Riley R."/>
            <person name="LaButti K."/>
            <person name="Andreopoulos B."/>
            <person name="Lipzen A."/>
            <person name="Chen C."/>
            <person name="Yan M."/>
            <person name="Daum C."/>
            <person name="Ng V."/>
            <person name="Clum A."/>
            <person name="Steindorff A."/>
            <person name="Ohm R.A."/>
            <person name="Martin F."/>
            <person name="Silar P."/>
            <person name="Natvig D.O."/>
            <person name="Lalanne C."/>
            <person name="Gautier V."/>
            <person name="Ament-Velasquez S.L."/>
            <person name="Kruys A."/>
            <person name="Hutchinson M.I."/>
            <person name="Powell A.J."/>
            <person name="Barry K."/>
            <person name="Miller A.N."/>
            <person name="Grigoriev I.V."/>
            <person name="Debuchy R."/>
            <person name="Gladieux P."/>
            <person name="Hiltunen Thoren M."/>
            <person name="Johannesson H."/>
        </authorList>
    </citation>
    <scope>NUCLEOTIDE SEQUENCE</scope>
    <source>
        <strain evidence="8">CBS 955.72</strain>
    </source>
</reference>
<evidence type="ECO:0000256" key="6">
    <source>
        <dbReference type="SAM" id="Phobius"/>
    </source>
</evidence>
<evidence type="ECO:0000256" key="3">
    <source>
        <dbReference type="ARBA" id="ARBA00022989"/>
    </source>
</evidence>
<evidence type="ECO:0000259" key="7">
    <source>
        <dbReference type="Pfam" id="PF20684"/>
    </source>
</evidence>
<evidence type="ECO:0000256" key="1">
    <source>
        <dbReference type="ARBA" id="ARBA00004141"/>
    </source>
</evidence>
<dbReference type="PANTHER" id="PTHR33048">
    <property type="entry name" value="PTH11-LIKE INTEGRAL MEMBRANE PROTEIN (AFU_ORTHOLOGUE AFUA_5G11245)"/>
    <property type="match status" value="1"/>
</dbReference>
<name>A0AAJ0MH15_9PEZI</name>
<comment type="similarity">
    <text evidence="5">Belongs to the SAT4 family.</text>
</comment>
<reference evidence="8" key="2">
    <citation type="submission" date="2023-06" db="EMBL/GenBank/DDBJ databases">
        <authorList>
            <consortium name="Lawrence Berkeley National Laboratory"/>
            <person name="Haridas S."/>
            <person name="Hensen N."/>
            <person name="Bonometti L."/>
            <person name="Westerberg I."/>
            <person name="Brannstrom I.O."/>
            <person name="Guillou S."/>
            <person name="Cros-Aarteil S."/>
            <person name="Calhoun S."/>
            <person name="Kuo A."/>
            <person name="Mondo S."/>
            <person name="Pangilinan J."/>
            <person name="Riley R."/>
            <person name="Labutti K."/>
            <person name="Andreopoulos B."/>
            <person name="Lipzen A."/>
            <person name="Chen C."/>
            <person name="Yanf M."/>
            <person name="Daum C."/>
            <person name="Ng V."/>
            <person name="Clum A."/>
            <person name="Steindorff A."/>
            <person name="Ohm R."/>
            <person name="Martin F."/>
            <person name="Silar P."/>
            <person name="Natvig D."/>
            <person name="Lalanne C."/>
            <person name="Gautier V."/>
            <person name="Ament-Velasquez S.L."/>
            <person name="Kruys A."/>
            <person name="Hutchinson M.I."/>
            <person name="Powell A.J."/>
            <person name="Barry K."/>
            <person name="Miller A.N."/>
            <person name="Grigoriev I.V."/>
            <person name="Debuchy R."/>
            <person name="Gladieux P."/>
            <person name="Thoren M.H."/>
            <person name="Johannesson H."/>
        </authorList>
    </citation>
    <scope>NUCLEOTIDE SEQUENCE</scope>
    <source>
        <strain evidence="8">CBS 955.72</strain>
    </source>
</reference>
<keyword evidence="2 6" id="KW-0812">Transmembrane</keyword>
<feature type="transmembrane region" description="Helical" evidence="6">
    <location>
        <begin position="110"/>
        <end position="133"/>
    </location>
</feature>
<feature type="transmembrane region" description="Helical" evidence="6">
    <location>
        <begin position="65"/>
        <end position="84"/>
    </location>
</feature>